<dbReference type="RefSeq" id="WP_203728751.1">
    <property type="nucleotide sequence ID" value="NZ_BAAATX010000010.1"/>
</dbReference>
<evidence type="ECO:0000313" key="3">
    <source>
        <dbReference type="Proteomes" id="UP000637628"/>
    </source>
</evidence>
<dbReference type="Gene3D" id="3.10.450.50">
    <property type="match status" value="1"/>
</dbReference>
<name>A0ABQ3YZN9_9ACTN</name>
<dbReference type="Pfam" id="PF14534">
    <property type="entry name" value="DUF4440"/>
    <property type="match status" value="1"/>
</dbReference>
<dbReference type="SUPFAM" id="SSF54427">
    <property type="entry name" value="NTF2-like"/>
    <property type="match status" value="1"/>
</dbReference>
<evidence type="ECO:0000313" key="2">
    <source>
        <dbReference type="EMBL" id="GIE03032.1"/>
    </source>
</evidence>
<dbReference type="Proteomes" id="UP000637628">
    <property type="component" value="Unassembled WGS sequence"/>
</dbReference>
<organism evidence="2 3">
    <name type="scientific">Paractinoplanes durhamensis</name>
    <dbReference type="NCBI Taxonomy" id="113563"/>
    <lineage>
        <taxon>Bacteria</taxon>
        <taxon>Bacillati</taxon>
        <taxon>Actinomycetota</taxon>
        <taxon>Actinomycetes</taxon>
        <taxon>Micromonosporales</taxon>
        <taxon>Micromonosporaceae</taxon>
        <taxon>Paractinoplanes</taxon>
    </lineage>
</organism>
<keyword evidence="3" id="KW-1185">Reference proteome</keyword>
<protein>
    <recommendedName>
        <fullName evidence="1">DUF4440 domain-containing protein</fullName>
    </recommendedName>
</protein>
<feature type="domain" description="DUF4440" evidence="1">
    <location>
        <begin position="8"/>
        <end position="109"/>
    </location>
</feature>
<reference evidence="2 3" key="1">
    <citation type="submission" date="2021-01" db="EMBL/GenBank/DDBJ databases">
        <title>Whole genome shotgun sequence of Actinoplanes durhamensis NBRC 14914.</title>
        <authorList>
            <person name="Komaki H."/>
            <person name="Tamura T."/>
        </authorList>
    </citation>
    <scope>NUCLEOTIDE SEQUENCE [LARGE SCALE GENOMIC DNA]</scope>
    <source>
        <strain evidence="2 3">NBRC 14914</strain>
    </source>
</reference>
<sequence length="120" mass="13615">MTFDAFELQQAFIDAEFQADTGALQTLLADDFRSIGDQGYMLDKAQWLGKFADFSYTGLQSSDVEVNRYDRAAIVRYIQRSSSVWCGQEMVLTSRVSQTWIEQAAGWRLAGMQFSTLDDD</sequence>
<accession>A0ABQ3YZN9</accession>
<comment type="caution">
    <text evidence="2">The sequence shown here is derived from an EMBL/GenBank/DDBJ whole genome shotgun (WGS) entry which is preliminary data.</text>
</comment>
<evidence type="ECO:0000259" key="1">
    <source>
        <dbReference type="Pfam" id="PF14534"/>
    </source>
</evidence>
<dbReference type="EMBL" id="BOML01000035">
    <property type="protein sequence ID" value="GIE03032.1"/>
    <property type="molecule type" value="Genomic_DNA"/>
</dbReference>
<proteinExistence type="predicted"/>
<dbReference type="InterPro" id="IPR032710">
    <property type="entry name" value="NTF2-like_dom_sf"/>
</dbReference>
<gene>
    <name evidence="2" type="ORF">Adu01nite_43820</name>
</gene>
<dbReference type="InterPro" id="IPR027843">
    <property type="entry name" value="DUF4440"/>
</dbReference>